<evidence type="ECO:0000256" key="1">
    <source>
        <dbReference type="ARBA" id="ARBA00023186"/>
    </source>
</evidence>
<feature type="region of interest" description="Disordered" evidence="2">
    <location>
        <begin position="120"/>
        <end position="159"/>
    </location>
</feature>
<dbReference type="CDD" id="cd06257">
    <property type="entry name" value="DnaJ"/>
    <property type="match status" value="1"/>
</dbReference>
<evidence type="ECO:0000259" key="3">
    <source>
        <dbReference type="PROSITE" id="PS50076"/>
    </source>
</evidence>
<accession>A0A8S1C5G6</accession>
<keyword evidence="1" id="KW-0143">Chaperone</keyword>
<dbReference type="GO" id="GO:0005737">
    <property type="term" value="C:cytoplasm"/>
    <property type="evidence" value="ECO:0007669"/>
    <property type="project" value="TreeGrafter"/>
</dbReference>
<gene>
    <name evidence="4" type="ORF">CLODIP_2_CD06923</name>
</gene>
<comment type="caution">
    <text evidence="4">The sequence shown here is derived from an EMBL/GenBank/DDBJ whole genome shotgun (WGS) entry which is preliminary data.</text>
</comment>
<dbReference type="EMBL" id="CADEPI010000014">
    <property type="protein sequence ID" value="CAB3364020.1"/>
    <property type="molecule type" value="Genomic_DNA"/>
</dbReference>
<keyword evidence="5" id="KW-1185">Reference proteome</keyword>
<dbReference type="SMART" id="SM00271">
    <property type="entry name" value="DnaJ"/>
    <property type="match status" value="1"/>
</dbReference>
<protein>
    <recommendedName>
        <fullName evidence="3">J domain-containing protein</fullName>
    </recommendedName>
</protein>
<dbReference type="Proteomes" id="UP000494165">
    <property type="component" value="Unassembled WGS sequence"/>
</dbReference>
<dbReference type="PANTHER" id="PTHR44500">
    <property type="entry name" value="DNAJ HOMOLOG SUBFAMILY C MEMBER 12"/>
    <property type="match status" value="1"/>
</dbReference>
<dbReference type="InterPro" id="IPR036869">
    <property type="entry name" value="J_dom_sf"/>
</dbReference>
<evidence type="ECO:0000313" key="5">
    <source>
        <dbReference type="Proteomes" id="UP000494165"/>
    </source>
</evidence>
<dbReference type="InterPro" id="IPR001623">
    <property type="entry name" value="DnaJ_domain"/>
</dbReference>
<dbReference type="OrthoDB" id="436519at2759"/>
<evidence type="ECO:0000256" key="2">
    <source>
        <dbReference type="SAM" id="MobiDB-lite"/>
    </source>
</evidence>
<name>A0A8S1C5G6_9INSE</name>
<dbReference type="InterPro" id="IPR029827">
    <property type="entry name" value="JDP1-like"/>
</dbReference>
<sequence>MSSAAAAIDQILNYEKNEKEDYYQILGCDESSSVEQITAEYKARALQLHPDKNDGDKESEAQFQLLKEARDVLTDPEKKTLYDKWRGSGIAISFKQWMNMKDSVQQSMHWSIPKTKDRMLEEGSSTGGVAAVAREDKRRASEGGPNIRWGVKGSVPWKSESPSEVVSKFRNYEI</sequence>
<dbReference type="SUPFAM" id="SSF46565">
    <property type="entry name" value="Chaperone J-domain"/>
    <property type="match status" value="1"/>
</dbReference>
<reference evidence="4 5" key="1">
    <citation type="submission" date="2020-04" db="EMBL/GenBank/DDBJ databases">
        <authorList>
            <person name="Alioto T."/>
            <person name="Alioto T."/>
            <person name="Gomez Garrido J."/>
        </authorList>
    </citation>
    <scope>NUCLEOTIDE SEQUENCE [LARGE SCALE GENOMIC DNA]</scope>
</reference>
<dbReference type="PANTHER" id="PTHR44500:SF1">
    <property type="entry name" value="DNAJ HOMOLOG SUBFAMILY C MEMBER 12"/>
    <property type="match status" value="1"/>
</dbReference>
<dbReference type="PRINTS" id="PR00625">
    <property type="entry name" value="JDOMAIN"/>
</dbReference>
<feature type="domain" description="J" evidence="3">
    <location>
        <begin position="21"/>
        <end position="86"/>
    </location>
</feature>
<dbReference type="Pfam" id="PF00226">
    <property type="entry name" value="DnaJ"/>
    <property type="match status" value="1"/>
</dbReference>
<evidence type="ECO:0000313" key="4">
    <source>
        <dbReference type="EMBL" id="CAB3364020.1"/>
    </source>
</evidence>
<proteinExistence type="predicted"/>
<dbReference type="Gene3D" id="1.10.287.110">
    <property type="entry name" value="DnaJ domain"/>
    <property type="match status" value="1"/>
</dbReference>
<dbReference type="AlphaFoldDB" id="A0A8S1C5G6"/>
<organism evidence="4 5">
    <name type="scientific">Cloeon dipterum</name>
    <dbReference type="NCBI Taxonomy" id="197152"/>
    <lineage>
        <taxon>Eukaryota</taxon>
        <taxon>Metazoa</taxon>
        <taxon>Ecdysozoa</taxon>
        <taxon>Arthropoda</taxon>
        <taxon>Hexapoda</taxon>
        <taxon>Insecta</taxon>
        <taxon>Pterygota</taxon>
        <taxon>Palaeoptera</taxon>
        <taxon>Ephemeroptera</taxon>
        <taxon>Pisciforma</taxon>
        <taxon>Baetidae</taxon>
        <taxon>Cloeon</taxon>
    </lineage>
</organism>
<dbReference type="PROSITE" id="PS50076">
    <property type="entry name" value="DNAJ_2"/>
    <property type="match status" value="1"/>
</dbReference>